<dbReference type="PANTHER" id="PTHR30026">
    <property type="entry name" value="OUTER MEMBRANE PROTEIN TOLC"/>
    <property type="match status" value="1"/>
</dbReference>
<sequence length="435" mass="48943">MKKIVLGILLSYPLLATSLPELVRIGIAKNTLIKKSKLDIEYAKEGKIINQANKLGSIDLVASYTHFNLPRTLAPLTPATMKDPVTASNVATTKDLFGTGVSYSVPLFTGFALTKDIEMSSISIEIARSKRELTQEQLVYNIRSLYLSILALKEIYHAQQNYVKTLQKLVHQIEDEVKFGRKAQIDLLKAQSDLQGNLSYLEVIEGNIAISKASLSSLVGVEHIDSIKPIRVSVTKPSYAIDRLISDSDHLKRIEITNLNLKKASKGVDKSRASKLPQVSLNSYYGYNYGVNDESNVHSGEFDSKNNWQIGLNAKWNLFDFGKSDASIQKAKIGKMKADLDRRQALLDLKKSLTEASERIKQEYANYQGNLKQLSLTQKSEKIERVRYKNGVSTINDFLYAKSKTHLAKAKLIESKYNYQKGKYYMNYLLERGTK</sequence>
<dbReference type="PANTHER" id="PTHR30026:SF20">
    <property type="entry name" value="OUTER MEMBRANE PROTEIN TOLC"/>
    <property type="match status" value="1"/>
</dbReference>
<name>A0A1W1BBP7_9ZZZZ</name>
<dbReference type="GO" id="GO:0015562">
    <property type="term" value="F:efflux transmembrane transporter activity"/>
    <property type="evidence" value="ECO:0007669"/>
    <property type="project" value="InterPro"/>
</dbReference>
<dbReference type="GO" id="GO:0015288">
    <property type="term" value="F:porin activity"/>
    <property type="evidence" value="ECO:0007669"/>
    <property type="project" value="TreeGrafter"/>
</dbReference>
<feature type="coiled-coil region" evidence="7">
    <location>
        <begin position="343"/>
        <end position="377"/>
    </location>
</feature>
<evidence type="ECO:0000256" key="5">
    <source>
        <dbReference type="ARBA" id="ARBA00023136"/>
    </source>
</evidence>
<evidence type="ECO:0000256" key="7">
    <source>
        <dbReference type="SAM" id="Coils"/>
    </source>
</evidence>
<accession>A0A1W1BBP7</accession>
<evidence type="ECO:0000256" key="4">
    <source>
        <dbReference type="ARBA" id="ARBA00022692"/>
    </source>
</evidence>
<dbReference type="InterPro" id="IPR051906">
    <property type="entry name" value="TolC-like"/>
</dbReference>
<dbReference type="Gene3D" id="1.20.1600.10">
    <property type="entry name" value="Outer membrane efflux proteins (OEP)"/>
    <property type="match status" value="1"/>
</dbReference>
<dbReference type="EMBL" id="FPHC01000016">
    <property type="protein sequence ID" value="SFV50903.1"/>
    <property type="molecule type" value="Genomic_DNA"/>
</dbReference>
<gene>
    <name evidence="8" type="ORF">MNB_SV-6-1618</name>
</gene>
<keyword evidence="4" id="KW-0812">Transmembrane</keyword>
<protein>
    <submittedName>
        <fullName evidence="8">Outer membrane efflux protein</fullName>
    </submittedName>
</protein>
<keyword evidence="5" id="KW-0472">Membrane</keyword>
<evidence type="ECO:0000256" key="6">
    <source>
        <dbReference type="ARBA" id="ARBA00023237"/>
    </source>
</evidence>
<evidence type="ECO:0000256" key="1">
    <source>
        <dbReference type="ARBA" id="ARBA00004442"/>
    </source>
</evidence>
<evidence type="ECO:0000313" key="8">
    <source>
        <dbReference type="EMBL" id="SFV50903.1"/>
    </source>
</evidence>
<keyword evidence="2" id="KW-0813">Transport</keyword>
<comment type="subcellular location">
    <subcellularLocation>
        <location evidence="1">Cell outer membrane</location>
    </subcellularLocation>
</comment>
<dbReference type="GO" id="GO:0009279">
    <property type="term" value="C:cell outer membrane"/>
    <property type="evidence" value="ECO:0007669"/>
    <property type="project" value="UniProtKB-SubCell"/>
</dbReference>
<keyword evidence="3" id="KW-1134">Transmembrane beta strand</keyword>
<keyword evidence="7" id="KW-0175">Coiled coil</keyword>
<organism evidence="8">
    <name type="scientific">hydrothermal vent metagenome</name>
    <dbReference type="NCBI Taxonomy" id="652676"/>
    <lineage>
        <taxon>unclassified sequences</taxon>
        <taxon>metagenomes</taxon>
        <taxon>ecological metagenomes</taxon>
    </lineage>
</organism>
<dbReference type="GO" id="GO:1990281">
    <property type="term" value="C:efflux pump complex"/>
    <property type="evidence" value="ECO:0007669"/>
    <property type="project" value="TreeGrafter"/>
</dbReference>
<dbReference type="InterPro" id="IPR003423">
    <property type="entry name" value="OMP_efflux"/>
</dbReference>
<reference evidence="8" key="1">
    <citation type="submission" date="2016-10" db="EMBL/GenBank/DDBJ databases">
        <authorList>
            <person name="de Groot N.N."/>
        </authorList>
    </citation>
    <scope>NUCLEOTIDE SEQUENCE</scope>
</reference>
<keyword evidence="6" id="KW-0998">Cell outer membrane</keyword>
<evidence type="ECO:0000256" key="2">
    <source>
        <dbReference type="ARBA" id="ARBA00022448"/>
    </source>
</evidence>
<evidence type="ECO:0000256" key="3">
    <source>
        <dbReference type="ARBA" id="ARBA00022452"/>
    </source>
</evidence>
<dbReference type="Pfam" id="PF02321">
    <property type="entry name" value="OEP"/>
    <property type="match status" value="2"/>
</dbReference>
<dbReference type="AlphaFoldDB" id="A0A1W1BBP7"/>
<dbReference type="SUPFAM" id="SSF56954">
    <property type="entry name" value="Outer membrane efflux proteins (OEP)"/>
    <property type="match status" value="1"/>
</dbReference>
<proteinExistence type="predicted"/>